<dbReference type="Proteomes" id="UP000252884">
    <property type="component" value="Unassembled WGS sequence"/>
</dbReference>
<dbReference type="PANTHER" id="PTHR43293:SF3">
    <property type="entry name" value="CHOLESTEROL RING-CLEAVING HYDROLASE IPDB SUBUNIT"/>
    <property type="match status" value="1"/>
</dbReference>
<keyword evidence="2" id="KW-1185">Reference proteome</keyword>
<dbReference type="Gene3D" id="3.40.1080.10">
    <property type="entry name" value="Glutaconate Coenzyme A-transferase"/>
    <property type="match status" value="1"/>
</dbReference>
<organism evidence="1 2">
    <name type="scientific">Pseudorhodoferax soli</name>
    <dbReference type="NCBI Taxonomy" id="545864"/>
    <lineage>
        <taxon>Bacteria</taxon>
        <taxon>Pseudomonadati</taxon>
        <taxon>Pseudomonadota</taxon>
        <taxon>Betaproteobacteria</taxon>
        <taxon>Burkholderiales</taxon>
        <taxon>Comamonadaceae</taxon>
    </lineage>
</organism>
<dbReference type="AlphaFoldDB" id="A0A368X5C6"/>
<proteinExistence type="predicted"/>
<accession>A0A368X5C6</accession>
<dbReference type="PANTHER" id="PTHR43293">
    <property type="entry name" value="ACETATE COA-TRANSFERASE YDIF"/>
    <property type="match status" value="1"/>
</dbReference>
<dbReference type="OrthoDB" id="9813111at2"/>
<dbReference type="SMART" id="SM00882">
    <property type="entry name" value="CoA_trans"/>
    <property type="match status" value="1"/>
</dbReference>
<dbReference type="Pfam" id="PF01144">
    <property type="entry name" value="CoA_trans"/>
    <property type="match status" value="1"/>
</dbReference>
<evidence type="ECO:0000313" key="1">
    <source>
        <dbReference type="EMBL" id="RCW63200.1"/>
    </source>
</evidence>
<gene>
    <name evidence="1" type="ORF">DES41_12024</name>
</gene>
<dbReference type="InterPro" id="IPR004165">
    <property type="entry name" value="CoA_trans_fam_I"/>
</dbReference>
<dbReference type="RefSeq" id="WP_114472719.1">
    <property type="nucleotide sequence ID" value="NZ_QPJK01000020.1"/>
</dbReference>
<sequence length="250" mass="26930">MTVGNELLIVALARLLRDVKSVATGAASPIPTAAMLLRATETARPVHISALGSNRHNFFTNGTTELFDLAGQGRLDAFFLGGGEIDGHGNVNLVGVGNYPQVDVRWPGSFGSAYMFFVVPQVILFREEHSRRVLVEQVEFISAPGASADNVYRRGGPSALLTSKCLFSFDRAARRFRLDSIHPGVTLEEVLDCTGFAFDAAPVPVVTPMPTEGESRALRASVLPELGEAYPEFARKLGHEIEQSKEACAA</sequence>
<name>A0A368X5C6_9BURK</name>
<evidence type="ECO:0000313" key="2">
    <source>
        <dbReference type="Proteomes" id="UP000252884"/>
    </source>
</evidence>
<dbReference type="SUPFAM" id="SSF100950">
    <property type="entry name" value="NagB/RpiA/CoA transferase-like"/>
    <property type="match status" value="1"/>
</dbReference>
<dbReference type="InterPro" id="IPR037171">
    <property type="entry name" value="NagB/RpiA_transferase-like"/>
</dbReference>
<comment type="caution">
    <text evidence="1">The sequence shown here is derived from an EMBL/GenBank/DDBJ whole genome shotgun (WGS) entry which is preliminary data.</text>
</comment>
<dbReference type="EMBL" id="QPJK01000020">
    <property type="protein sequence ID" value="RCW63200.1"/>
    <property type="molecule type" value="Genomic_DNA"/>
</dbReference>
<dbReference type="GO" id="GO:0008410">
    <property type="term" value="F:CoA-transferase activity"/>
    <property type="evidence" value="ECO:0007669"/>
    <property type="project" value="InterPro"/>
</dbReference>
<reference evidence="1 2" key="1">
    <citation type="submission" date="2018-07" db="EMBL/GenBank/DDBJ databases">
        <title>Genomic Encyclopedia of Type Strains, Phase IV (KMG-IV): sequencing the most valuable type-strain genomes for metagenomic binning, comparative biology and taxonomic classification.</title>
        <authorList>
            <person name="Goeker M."/>
        </authorList>
    </citation>
    <scope>NUCLEOTIDE SEQUENCE [LARGE SCALE GENOMIC DNA]</scope>
    <source>
        <strain evidence="1 2">DSM 21634</strain>
    </source>
</reference>
<protein>
    <submittedName>
        <fullName evidence="1">Glutaconate CoA-transferase subunit B</fullName>
    </submittedName>
</protein>
<keyword evidence="1" id="KW-0808">Transferase</keyword>